<feature type="compositionally biased region" description="Low complexity" evidence="1">
    <location>
        <begin position="98"/>
        <end position="108"/>
    </location>
</feature>
<proteinExistence type="predicted"/>
<evidence type="ECO:0000313" key="4">
    <source>
        <dbReference type="Proteomes" id="UP000740926"/>
    </source>
</evidence>
<protein>
    <recommendedName>
        <fullName evidence="2">PAC domain-containing protein</fullName>
    </recommendedName>
</protein>
<feature type="domain" description="PAC" evidence="2">
    <location>
        <begin position="1"/>
        <end position="43"/>
    </location>
</feature>
<dbReference type="InterPro" id="IPR035965">
    <property type="entry name" value="PAS-like_dom_sf"/>
</dbReference>
<feature type="region of interest" description="Disordered" evidence="1">
    <location>
        <begin position="98"/>
        <end position="124"/>
    </location>
</feature>
<organism evidence="3 4">
    <name type="scientific">Rhizopus delemar</name>
    <dbReference type="NCBI Taxonomy" id="936053"/>
    <lineage>
        <taxon>Eukaryota</taxon>
        <taxon>Fungi</taxon>
        <taxon>Fungi incertae sedis</taxon>
        <taxon>Mucoromycota</taxon>
        <taxon>Mucoromycotina</taxon>
        <taxon>Mucoromycetes</taxon>
        <taxon>Mucorales</taxon>
        <taxon>Mucorineae</taxon>
        <taxon>Rhizopodaceae</taxon>
        <taxon>Rhizopus</taxon>
    </lineage>
</organism>
<comment type="caution">
    <text evidence="3">The sequence shown here is derived from an EMBL/GenBank/DDBJ whole genome shotgun (WGS) entry which is preliminary data.</text>
</comment>
<gene>
    <name evidence="3" type="ORF">G6F50_015735</name>
</gene>
<evidence type="ECO:0000259" key="2">
    <source>
        <dbReference type="PROSITE" id="PS50113"/>
    </source>
</evidence>
<dbReference type="SUPFAM" id="SSF55785">
    <property type="entry name" value="PYP-like sensor domain (PAS domain)"/>
    <property type="match status" value="2"/>
</dbReference>
<evidence type="ECO:0000313" key="3">
    <source>
        <dbReference type="EMBL" id="KAG1533837.1"/>
    </source>
</evidence>
<dbReference type="InterPro" id="IPR000014">
    <property type="entry name" value="PAS"/>
</dbReference>
<dbReference type="Proteomes" id="UP000740926">
    <property type="component" value="Unassembled WGS sequence"/>
</dbReference>
<keyword evidence="4" id="KW-1185">Reference proteome</keyword>
<dbReference type="EMBL" id="JAANIU010009034">
    <property type="protein sequence ID" value="KAG1533837.1"/>
    <property type="molecule type" value="Genomic_DNA"/>
</dbReference>
<evidence type="ECO:0000256" key="1">
    <source>
        <dbReference type="SAM" id="MobiDB-lite"/>
    </source>
</evidence>
<dbReference type="InterPro" id="IPR000700">
    <property type="entry name" value="PAS-assoc_C"/>
</dbReference>
<reference evidence="3 4" key="1">
    <citation type="journal article" date="2020" name="Microb. Genom.">
        <title>Genetic diversity of clinical and environmental Mucorales isolates obtained from an investigation of mucormycosis cases among solid organ transplant recipients.</title>
        <authorList>
            <person name="Nguyen M.H."/>
            <person name="Kaul D."/>
            <person name="Muto C."/>
            <person name="Cheng S.J."/>
            <person name="Richter R.A."/>
            <person name="Bruno V.M."/>
            <person name="Liu G."/>
            <person name="Beyhan S."/>
            <person name="Sundermann A.J."/>
            <person name="Mounaud S."/>
            <person name="Pasculle A.W."/>
            <person name="Nierman W.C."/>
            <person name="Driscoll E."/>
            <person name="Cumbie R."/>
            <person name="Clancy C.J."/>
            <person name="Dupont C.L."/>
        </authorList>
    </citation>
    <scope>NUCLEOTIDE SEQUENCE [LARGE SCALE GENOMIC DNA]</scope>
    <source>
        <strain evidence="3 4">GL24</strain>
    </source>
</reference>
<accession>A0A9P6XWR4</accession>
<dbReference type="PROSITE" id="PS50113">
    <property type="entry name" value="PAC"/>
    <property type="match status" value="1"/>
</dbReference>
<dbReference type="Pfam" id="PF13188">
    <property type="entry name" value="PAS_8"/>
    <property type="match status" value="1"/>
</dbReference>
<dbReference type="Gene3D" id="3.30.450.20">
    <property type="entry name" value="PAS domain"/>
    <property type="match status" value="2"/>
</dbReference>
<name>A0A9P6XWR4_9FUNG</name>
<sequence length="124" mass="13413">MDGRALMVHLRAASGIDESGRSRVLGTLQDVTEREQSRRLLREREEQFRELVRVLPDGVVILSDDHVLYATAWAASLFGYGSHTLLGEPLSALVAAAAPGPRAQQRGGDAARRRPQLPCRAGGG</sequence>
<dbReference type="AlphaFoldDB" id="A0A9P6XWR4"/>